<name>A0A451DCJ7_9GAMM</name>
<dbReference type="InterPro" id="IPR027396">
    <property type="entry name" value="DsrEFH-like"/>
</dbReference>
<reference evidence="2 3" key="1">
    <citation type="submission" date="2019-02" db="EMBL/GenBank/DDBJ databases">
        <authorList>
            <person name="Manzano-Marin A."/>
            <person name="Manzano-Marin A."/>
        </authorList>
    </citation>
    <scope>NUCLEOTIDE SEQUENCE [LARGE SCALE GENOMIC DNA]</scope>
    <source>
        <strain evidence="2 3">ErCilaricifoliae</strain>
    </source>
</reference>
<dbReference type="AlphaFoldDB" id="A0A451DCJ7"/>
<sequence length="119" mass="13469">MHSIAFVFTKSPHGSSAGREGLDAVLATLTLRNNVGLFFLSDGALQLIRDQSSDVILTRNYSLTFSVLPLYDARQFYVCSESLLERGIPYDHKFILPVKVLSSEELRVILHKYDRVMTF</sequence>
<dbReference type="NCBIfam" id="TIGR03010">
    <property type="entry name" value="sulf_tusC_dsrF"/>
    <property type="match status" value="1"/>
</dbReference>
<accession>A0A451DCJ7</accession>
<dbReference type="Pfam" id="PF02635">
    <property type="entry name" value="DsrE"/>
    <property type="match status" value="1"/>
</dbReference>
<dbReference type="InterPro" id="IPR003787">
    <property type="entry name" value="Sulphur_relay_DsrE/F-like"/>
</dbReference>
<dbReference type="PANTHER" id="PTHR38780">
    <property type="entry name" value="PROTEIN TUSC"/>
    <property type="match status" value="1"/>
</dbReference>
<protein>
    <submittedName>
        <fullName evidence="2">Protein TusC</fullName>
    </submittedName>
</protein>
<dbReference type="PANTHER" id="PTHR38780:SF1">
    <property type="entry name" value="PROTEIN TUSC"/>
    <property type="match status" value="1"/>
</dbReference>
<dbReference type="NCBIfam" id="NF001238">
    <property type="entry name" value="PRK00211.1"/>
    <property type="match status" value="1"/>
</dbReference>
<evidence type="ECO:0000313" key="3">
    <source>
        <dbReference type="Proteomes" id="UP000294418"/>
    </source>
</evidence>
<dbReference type="RefSeq" id="WP_157989672.1">
    <property type="nucleotide sequence ID" value="NZ_LR217720.1"/>
</dbReference>
<proteinExistence type="inferred from homology"/>
<dbReference type="Gene3D" id="3.40.1260.10">
    <property type="entry name" value="DsrEFH-like"/>
    <property type="match status" value="1"/>
</dbReference>
<dbReference type="SUPFAM" id="SSF75169">
    <property type="entry name" value="DsrEFH-like"/>
    <property type="match status" value="1"/>
</dbReference>
<dbReference type="OrthoDB" id="9789418at2"/>
<organism evidence="2 3">
    <name type="scientific">Candidatus Erwinia haradaeae</name>
    <dbReference type="NCBI Taxonomy" id="1922217"/>
    <lineage>
        <taxon>Bacteria</taxon>
        <taxon>Pseudomonadati</taxon>
        <taxon>Pseudomonadota</taxon>
        <taxon>Gammaproteobacteria</taxon>
        <taxon>Enterobacterales</taxon>
        <taxon>Erwiniaceae</taxon>
        <taxon>Erwinia</taxon>
    </lineage>
</organism>
<evidence type="ECO:0000256" key="1">
    <source>
        <dbReference type="ARBA" id="ARBA00005996"/>
    </source>
</evidence>
<comment type="similarity">
    <text evidence="1">Belongs to the DsrF/TusC family.</text>
</comment>
<evidence type="ECO:0000313" key="2">
    <source>
        <dbReference type="EMBL" id="VFP84166.1"/>
    </source>
</evidence>
<dbReference type="InterPro" id="IPR017462">
    <property type="entry name" value="Sulphur_relay_TusC/DsrF"/>
</dbReference>
<gene>
    <name evidence="2" type="primary">tusC</name>
    <name evidence="2" type="ORF">ERCILAFE3058_251</name>
</gene>
<dbReference type="EMBL" id="LR217720">
    <property type="protein sequence ID" value="VFP84166.1"/>
    <property type="molecule type" value="Genomic_DNA"/>
</dbReference>
<dbReference type="Proteomes" id="UP000294418">
    <property type="component" value="Chromosome"/>
</dbReference>